<evidence type="ECO:0000256" key="6">
    <source>
        <dbReference type="ARBA" id="ARBA00022679"/>
    </source>
</evidence>
<dbReference type="InterPro" id="IPR001917">
    <property type="entry name" value="Aminotrans_II_pyridoxalP_BS"/>
</dbReference>
<evidence type="ECO:0000256" key="1">
    <source>
        <dbReference type="ARBA" id="ARBA00001933"/>
    </source>
</evidence>
<sequence length="383" mass="42077">MQQLQDEQLLRSLTPTRPGKRPGWIERAGQQMLDLASNDYLGLSRAAFVPDDPVVEDALHCHASTASRLVVGNHPIYPHLETLLSQLKGTEDAVVFGSGYAANTGTLAALVSRHDVVFSDRLNHASLIDGIRLSGARLVRYPHRDMDFLEEALRSTSCQGRRWIITDAVFSMDGTEAPLPEVVRLKQEYGAYLMLDEAHSAGVYGPNGAGLAHHHGLHRHVDILMGTLGKAYGAHGAYIAGDRVLIQYLMQTARSWMFTTALPPSVMARAHLNVKASLNMQIEREQLHQHARMFREHLRQHGLDTGQSSSQIVPLIVGSNAQAVQLGQLLQQAGIAAVPIRPPTVPRGTARIRFSLSAAHTPQDLHWAAETVVQMWTVLRGKA</sequence>
<keyword evidence="16" id="KW-1185">Reference proteome</keyword>
<organism evidence="15 16">
    <name type="scientific">Deinococcus cellulosilyticus (strain DSM 18568 / NBRC 106333 / KACC 11606 / 5516J-15)</name>
    <dbReference type="NCBI Taxonomy" id="1223518"/>
    <lineage>
        <taxon>Bacteria</taxon>
        <taxon>Thermotogati</taxon>
        <taxon>Deinococcota</taxon>
        <taxon>Deinococci</taxon>
        <taxon>Deinococcales</taxon>
        <taxon>Deinococcaceae</taxon>
        <taxon>Deinococcus</taxon>
    </lineage>
</organism>
<feature type="domain" description="Aminotransferase class I/classII large" evidence="14">
    <location>
        <begin position="31"/>
        <end position="371"/>
    </location>
</feature>
<evidence type="ECO:0000256" key="9">
    <source>
        <dbReference type="ARBA" id="ARBA00032610"/>
    </source>
</evidence>
<comment type="caution">
    <text evidence="15">The sequence shown here is derived from an EMBL/GenBank/DDBJ whole genome shotgun (WGS) entry which is preliminary data.</text>
</comment>
<evidence type="ECO:0000256" key="8">
    <source>
        <dbReference type="ARBA" id="ARBA00022898"/>
    </source>
</evidence>
<evidence type="ECO:0000256" key="12">
    <source>
        <dbReference type="RuleBase" id="RU003693"/>
    </source>
</evidence>
<comment type="cofactor">
    <cofactor evidence="1 12">
        <name>pyridoxal 5'-phosphate</name>
        <dbReference type="ChEBI" id="CHEBI:597326"/>
    </cofactor>
</comment>
<evidence type="ECO:0000256" key="2">
    <source>
        <dbReference type="ARBA" id="ARBA00004746"/>
    </source>
</evidence>
<feature type="compositionally biased region" description="Polar residues" evidence="13">
    <location>
        <begin position="1"/>
        <end position="15"/>
    </location>
</feature>
<dbReference type="EMBL" id="BJXB01000006">
    <property type="protein sequence ID" value="GEM46054.1"/>
    <property type="molecule type" value="Genomic_DNA"/>
</dbReference>
<dbReference type="PANTHER" id="PTHR13693">
    <property type="entry name" value="CLASS II AMINOTRANSFERASE/8-AMINO-7-OXONONANOATE SYNTHASE"/>
    <property type="match status" value="1"/>
</dbReference>
<dbReference type="InterPro" id="IPR015422">
    <property type="entry name" value="PyrdxlP-dep_Trfase_small"/>
</dbReference>
<evidence type="ECO:0000256" key="4">
    <source>
        <dbReference type="ARBA" id="ARBA00011738"/>
    </source>
</evidence>
<comment type="catalytic activity">
    <reaction evidence="11">
        <text>6-carboxyhexanoyl-[ACP] + L-alanine + H(+) = (8S)-8-amino-7-oxononanoate + holo-[ACP] + CO2</text>
        <dbReference type="Rhea" id="RHEA:42288"/>
        <dbReference type="Rhea" id="RHEA-COMP:9685"/>
        <dbReference type="Rhea" id="RHEA-COMP:9955"/>
        <dbReference type="ChEBI" id="CHEBI:15378"/>
        <dbReference type="ChEBI" id="CHEBI:16526"/>
        <dbReference type="ChEBI" id="CHEBI:57972"/>
        <dbReference type="ChEBI" id="CHEBI:64479"/>
        <dbReference type="ChEBI" id="CHEBI:78846"/>
        <dbReference type="ChEBI" id="CHEBI:149468"/>
        <dbReference type="EC" id="2.3.1.47"/>
    </reaction>
</comment>
<evidence type="ECO:0000256" key="7">
    <source>
        <dbReference type="ARBA" id="ARBA00022756"/>
    </source>
</evidence>
<evidence type="ECO:0000313" key="16">
    <source>
        <dbReference type="Proteomes" id="UP000321306"/>
    </source>
</evidence>
<dbReference type="GO" id="GO:0030170">
    <property type="term" value="F:pyridoxal phosphate binding"/>
    <property type="evidence" value="ECO:0007669"/>
    <property type="project" value="InterPro"/>
</dbReference>
<name>A0A511MZM8_DEIC1</name>
<dbReference type="Pfam" id="PF00155">
    <property type="entry name" value="Aminotran_1_2"/>
    <property type="match status" value="1"/>
</dbReference>
<dbReference type="InterPro" id="IPR015424">
    <property type="entry name" value="PyrdxlP-dep_Trfase"/>
</dbReference>
<keyword evidence="6" id="KW-0808">Transferase</keyword>
<comment type="pathway">
    <text evidence="2">Cofactor biosynthesis; biotin biosynthesis.</text>
</comment>
<evidence type="ECO:0000256" key="5">
    <source>
        <dbReference type="ARBA" id="ARBA00013187"/>
    </source>
</evidence>
<evidence type="ECO:0000256" key="13">
    <source>
        <dbReference type="SAM" id="MobiDB-lite"/>
    </source>
</evidence>
<dbReference type="InterPro" id="IPR004839">
    <property type="entry name" value="Aminotransferase_I/II_large"/>
</dbReference>
<keyword evidence="7" id="KW-0093">Biotin biosynthesis</keyword>
<dbReference type="GO" id="GO:0009102">
    <property type="term" value="P:biotin biosynthetic process"/>
    <property type="evidence" value="ECO:0007669"/>
    <property type="project" value="UniProtKB-KW"/>
</dbReference>
<evidence type="ECO:0000256" key="3">
    <source>
        <dbReference type="ARBA" id="ARBA00010008"/>
    </source>
</evidence>
<dbReference type="InterPro" id="IPR050087">
    <property type="entry name" value="AON_synthase_class-II"/>
</dbReference>
<dbReference type="Gene3D" id="3.40.640.10">
    <property type="entry name" value="Type I PLP-dependent aspartate aminotransferase-like (Major domain)"/>
    <property type="match status" value="1"/>
</dbReference>
<evidence type="ECO:0000256" key="10">
    <source>
        <dbReference type="ARBA" id="ARBA00033381"/>
    </source>
</evidence>
<dbReference type="EC" id="2.3.1.47" evidence="5"/>
<evidence type="ECO:0000259" key="14">
    <source>
        <dbReference type="Pfam" id="PF00155"/>
    </source>
</evidence>
<comment type="subunit">
    <text evidence="4">Homodimer.</text>
</comment>
<comment type="similarity">
    <text evidence="3">Belongs to the class-II pyridoxal-phosphate-dependent aminotransferase family. BioF subfamily.</text>
</comment>
<keyword evidence="8 12" id="KW-0663">Pyridoxal phosphate</keyword>
<feature type="region of interest" description="Disordered" evidence="13">
    <location>
        <begin position="1"/>
        <end position="23"/>
    </location>
</feature>
<dbReference type="Proteomes" id="UP000321306">
    <property type="component" value="Unassembled WGS sequence"/>
</dbReference>
<dbReference type="CDD" id="cd06454">
    <property type="entry name" value="KBL_like"/>
    <property type="match status" value="1"/>
</dbReference>
<accession>A0A511MZM8</accession>
<evidence type="ECO:0000313" key="15">
    <source>
        <dbReference type="EMBL" id="GEM46054.1"/>
    </source>
</evidence>
<reference evidence="15 16" key="1">
    <citation type="submission" date="2019-07" db="EMBL/GenBank/DDBJ databases">
        <title>Whole genome shotgun sequence of Deinococcus cellulosilyticus NBRC 106333.</title>
        <authorList>
            <person name="Hosoyama A."/>
            <person name="Uohara A."/>
            <person name="Ohji S."/>
            <person name="Ichikawa N."/>
        </authorList>
    </citation>
    <scope>NUCLEOTIDE SEQUENCE [LARGE SCALE GENOMIC DNA]</scope>
    <source>
        <strain evidence="15 16">NBRC 106333</strain>
    </source>
</reference>
<dbReference type="Gene3D" id="3.90.1150.10">
    <property type="entry name" value="Aspartate Aminotransferase, domain 1"/>
    <property type="match status" value="1"/>
</dbReference>
<dbReference type="PROSITE" id="PS00599">
    <property type="entry name" value="AA_TRANSFER_CLASS_2"/>
    <property type="match status" value="1"/>
</dbReference>
<dbReference type="InterPro" id="IPR015421">
    <property type="entry name" value="PyrdxlP-dep_Trfase_major"/>
</dbReference>
<gene>
    <name evidence="15" type="primary">bioF</name>
    <name evidence="15" type="ORF">DC3_16890</name>
</gene>
<dbReference type="SUPFAM" id="SSF53383">
    <property type="entry name" value="PLP-dependent transferases"/>
    <property type="match status" value="1"/>
</dbReference>
<dbReference type="GO" id="GO:0008710">
    <property type="term" value="F:8-amino-7-oxononanoate synthase activity"/>
    <property type="evidence" value="ECO:0007669"/>
    <property type="project" value="UniProtKB-EC"/>
</dbReference>
<evidence type="ECO:0000256" key="11">
    <source>
        <dbReference type="ARBA" id="ARBA00047715"/>
    </source>
</evidence>
<protein>
    <recommendedName>
        <fullName evidence="5">8-amino-7-oxononanoate synthase</fullName>
        <ecNumber evidence="5">2.3.1.47</ecNumber>
    </recommendedName>
    <alternativeName>
        <fullName evidence="9">7-keto-8-amino-pelargonic acid synthase</fullName>
    </alternativeName>
    <alternativeName>
        <fullName evidence="10">8-amino-7-ketopelargonate synthase</fullName>
    </alternativeName>
</protein>
<proteinExistence type="inferred from homology"/>
<dbReference type="PANTHER" id="PTHR13693:SF100">
    <property type="entry name" value="8-AMINO-7-OXONONANOATE SYNTHASE"/>
    <property type="match status" value="1"/>
</dbReference>
<dbReference type="AlphaFoldDB" id="A0A511MZM8"/>